<keyword evidence="3" id="KW-1185">Reference proteome</keyword>
<sequence>MKYLTLLNSLIFLISAMLLSGCGGSDSNVNALPNVEDFQVRQDLHVFDFVYGETDYSVSHLVAYSNLSNKRELNLEHWLYATSSRSNYSYHFDKLNEQVLTISLLDRNTQLVQQEKQITADADKPYWVFAFGDISSNWYSLYSVGRPNFVKSNQTVPLFVINASIPGSSSLSDIYLNGELVIDGLSNQTLSQELAIPKELETLSLEVKNDGEVVSGCNVTQLSNNLSGQDEQIEWRDGAWLIVFSPDQRCYLKLIDWQ</sequence>
<proteinExistence type="predicted"/>
<evidence type="ECO:0000313" key="3">
    <source>
        <dbReference type="Proteomes" id="UP000773469"/>
    </source>
</evidence>
<gene>
    <name evidence="2" type="ORF">TUM3794_26530</name>
</gene>
<dbReference type="Proteomes" id="UP000773469">
    <property type="component" value="Unassembled WGS sequence"/>
</dbReference>
<feature type="chain" id="PRO_5045197920" evidence="1">
    <location>
        <begin position="21"/>
        <end position="258"/>
    </location>
</feature>
<comment type="caution">
    <text evidence="2">The sequence shown here is derived from an EMBL/GenBank/DDBJ whole genome shotgun (WGS) entry which is preliminary data.</text>
</comment>
<dbReference type="PROSITE" id="PS51257">
    <property type="entry name" value="PROKAR_LIPOPROTEIN"/>
    <property type="match status" value="1"/>
</dbReference>
<dbReference type="EMBL" id="BPEU01000019">
    <property type="protein sequence ID" value="GIU42677.1"/>
    <property type="molecule type" value="Genomic_DNA"/>
</dbReference>
<name>A0ABQ4P5C3_SHECO</name>
<protein>
    <submittedName>
        <fullName evidence="2">Uncharacterized protein</fullName>
    </submittedName>
</protein>
<keyword evidence="1" id="KW-0732">Signal</keyword>
<accession>A0ABQ4P5C3</accession>
<organism evidence="2 3">
    <name type="scientific">Shewanella colwelliana</name>
    <name type="common">Alteromonas colwelliana</name>
    <dbReference type="NCBI Taxonomy" id="23"/>
    <lineage>
        <taxon>Bacteria</taxon>
        <taxon>Pseudomonadati</taxon>
        <taxon>Pseudomonadota</taxon>
        <taxon>Gammaproteobacteria</taxon>
        <taxon>Alteromonadales</taxon>
        <taxon>Shewanellaceae</taxon>
        <taxon>Shewanella</taxon>
    </lineage>
</organism>
<evidence type="ECO:0000313" key="2">
    <source>
        <dbReference type="EMBL" id="GIU42677.1"/>
    </source>
</evidence>
<evidence type="ECO:0000256" key="1">
    <source>
        <dbReference type="SAM" id="SignalP"/>
    </source>
</evidence>
<dbReference type="RefSeq" id="WP_220757171.1">
    <property type="nucleotide sequence ID" value="NZ_BPEU01000019.1"/>
</dbReference>
<feature type="signal peptide" evidence="1">
    <location>
        <begin position="1"/>
        <end position="20"/>
    </location>
</feature>
<reference evidence="2 3" key="1">
    <citation type="submission" date="2021-05" db="EMBL/GenBank/DDBJ databases">
        <title>Molecular characterization for Shewanella algae harboring chromosomal blaOXA-55-like strains isolated from clinical and environment sample.</title>
        <authorList>
            <person name="Ohama Y."/>
            <person name="Aoki K."/>
            <person name="Harada S."/>
            <person name="Moriya K."/>
            <person name="Ishii Y."/>
            <person name="Tateda K."/>
        </authorList>
    </citation>
    <scope>NUCLEOTIDE SEQUENCE [LARGE SCALE GENOMIC DNA]</scope>
    <source>
        <strain evidence="2 3">MBTL60-118</strain>
    </source>
</reference>